<feature type="transmembrane region" description="Helical" evidence="11">
    <location>
        <begin position="363"/>
        <end position="381"/>
    </location>
</feature>
<evidence type="ECO:0000259" key="14">
    <source>
        <dbReference type="Pfam" id="PF23188"/>
    </source>
</evidence>
<evidence type="ECO:0000256" key="11">
    <source>
        <dbReference type="SAM" id="Phobius"/>
    </source>
</evidence>
<feature type="domain" description="Piezo non-specific cation channel cap" evidence="12">
    <location>
        <begin position="2327"/>
        <end position="2658"/>
    </location>
</feature>
<feature type="transmembrane region" description="Helical" evidence="11">
    <location>
        <begin position="1092"/>
        <end position="1113"/>
    </location>
</feature>
<feature type="transmembrane region" description="Helical" evidence="11">
    <location>
        <begin position="1794"/>
        <end position="1812"/>
    </location>
</feature>
<dbReference type="Pfam" id="PF24871">
    <property type="entry name" value="Piezo_TM1-24"/>
    <property type="match status" value="1"/>
</dbReference>
<dbReference type="InterPro" id="IPR056769">
    <property type="entry name" value="Piezo_TM1-24"/>
</dbReference>
<feature type="transmembrane region" description="Helical" evidence="11">
    <location>
        <begin position="148"/>
        <end position="165"/>
    </location>
</feature>
<evidence type="ECO:0000256" key="4">
    <source>
        <dbReference type="ARBA" id="ARBA00022475"/>
    </source>
</evidence>
<keyword evidence="7" id="KW-0406">Ion transport</keyword>
<dbReference type="InterPro" id="IPR056770">
    <property type="entry name" value="Piezo_THU9_anchor"/>
</dbReference>
<feature type="transmembrane region" description="Helical" evidence="11">
    <location>
        <begin position="2125"/>
        <end position="2147"/>
    </location>
</feature>
<dbReference type="PANTHER" id="PTHR47049">
    <property type="entry name" value="PIEZO-TYPE MECHANOSENSITIVE ION CHANNEL HOMOLOG"/>
    <property type="match status" value="1"/>
</dbReference>
<feature type="transmembrane region" description="Helical" evidence="11">
    <location>
        <begin position="443"/>
        <end position="461"/>
    </location>
</feature>
<keyword evidence="8 11" id="KW-0472">Membrane</keyword>
<dbReference type="InterPro" id="IPR027272">
    <property type="entry name" value="Piezo"/>
</dbReference>
<evidence type="ECO:0000256" key="2">
    <source>
        <dbReference type="ARBA" id="ARBA00007821"/>
    </source>
</evidence>
<feature type="transmembrane region" description="Helical" evidence="11">
    <location>
        <begin position="1819"/>
        <end position="1839"/>
    </location>
</feature>
<feature type="transmembrane region" description="Helical" evidence="11">
    <location>
        <begin position="921"/>
        <end position="938"/>
    </location>
</feature>
<feature type="compositionally biased region" description="Basic and acidic residues" evidence="10">
    <location>
        <begin position="1734"/>
        <end position="1752"/>
    </location>
</feature>
<comment type="similarity">
    <text evidence="2">Belongs to the PIEZO (TC 1.A.75) family.</text>
</comment>
<feature type="domain" description="Piezo transmembrane helical unit" evidence="14">
    <location>
        <begin position="1774"/>
        <end position="1894"/>
    </location>
</feature>
<name>A0AAN8S4A6_POLSC</name>
<dbReference type="GO" id="GO:0008381">
    <property type="term" value="F:mechanosensitive monoatomic ion channel activity"/>
    <property type="evidence" value="ECO:0007669"/>
    <property type="project" value="InterPro"/>
</dbReference>
<feature type="compositionally biased region" description="Low complexity" evidence="10">
    <location>
        <begin position="1561"/>
        <end position="1573"/>
    </location>
</feature>
<keyword evidence="5 11" id="KW-0812">Transmembrane</keyword>
<dbReference type="InterPro" id="IPR031805">
    <property type="entry name" value="Piezo_TM25-28"/>
</dbReference>
<evidence type="ECO:0000256" key="1">
    <source>
        <dbReference type="ARBA" id="ARBA00004651"/>
    </source>
</evidence>
<dbReference type="PANTHER" id="PTHR47049:SF2">
    <property type="entry name" value="PIEZO-TYPE MECHANOSENSITIVE ION CHANNEL HOMOLOG"/>
    <property type="match status" value="1"/>
</dbReference>
<feature type="transmembrane region" description="Helical" evidence="11">
    <location>
        <begin position="534"/>
        <end position="551"/>
    </location>
</feature>
<feature type="domain" description="Piezo TM1-24" evidence="15">
    <location>
        <begin position="2"/>
        <end position="642"/>
    </location>
</feature>
<evidence type="ECO:0008006" key="19">
    <source>
        <dbReference type="Google" id="ProtNLM"/>
    </source>
</evidence>
<feature type="transmembrane region" description="Helical" evidence="11">
    <location>
        <begin position="2096"/>
        <end position="2116"/>
    </location>
</feature>
<proteinExistence type="inferred from homology"/>
<feature type="compositionally biased region" description="Low complexity" evidence="10">
    <location>
        <begin position="655"/>
        <end position="668"/>
    </location>
</feature>
<evidence type="ECO:0000259" key="13">
    <source>
        <dbReference type="Pfam" id="PF15917"/>
    </source>
</evidence>
<feature type="transmembrane region" description="Helical" evidence="11">
    <location>
        <begin position="1125"/>
        <end position="1144"/>
    </location>
</feature>
<feature type="transmembrane region" description="Helical" evidence="11">
    <location>
        <begin position="2054"/>
        <end position="2076"/>
    </location>
</feature>
<feature type="compositionally biased region" description="Polar residues" evidence="10">
    <location>
        <begin position="1589"/>
        <end position="1598"/>
    </location>
</feature>
<feature type="transmembrane region" description="Helical" evidence="11">
    <location>
        <begin position="1065"/>
        <end position="1086"/>
    </location>
</feature>
<feature type="transmembrane region" description="Helical" evidence="11">
    <location>
        <begin position="709"/>
        <end position="729"/>
    </location>
</feature>
<dbReference type="EMBL" id="JAWJWE010000038">
    <property type="protein sequence ID" value="KAK6623255.1"/>
    <property type="molecule type" value="Genomic_DNA"/>
</dbReference>
<evidence type="ECO:0000313" key="17">
    <source>
        <dbReference type="EMBL" id="KAK6623255.1"/>
    </source>
</evidence>
<feature type="transmembrane region" description="Helical" evidence="11">
    <location>
        <begin position="894"/>
        <end position="915"/>
    </location>
</feature>
<keyword evidence="3" id="KW-0813">Transport</keyword>
<sequence length="2679" mass="305446">MKTMSSWTGCYLQSIIIFSILNVLGQSAFQIFLAVQQPYGQFLPPCGRLESILRQVGFIRLDHLDGLSTILMISPDVIVMLSSIIFFLVIQKTIRKSIDTSDPQNQLSLDFKAKEYSMQKVGFLSSKSKYFALLLLCFTGALRPSVSSALYFVVFLGGATWWACYKNLNKGFAVVCRIVSIFAAVHVSVLLAYQTQIFQEVLKPDSPFARYFGLTDLRLTECSDPRVVIFKDVEWPSYVNPAAILALYYILCLQPLKPIPTKLISASSQGAKYRATSIGSTIKGDGIGNTNNTTIVPSSSTKNIPENPAGDVELKSMPSREERYEPPNCMELTIDAVVTIFQLLIRSSYIATNITMMAWSITYHSWLTFVLLLWASLMWMIPNQRRSMLRCSPYIVFYAECLLIAQYIFGMNLTEKELPTVVNGVRLDQIGFFKPLKYAMSPILIKTMFTGMFLITMRQFYREQWENKQSNTLYDMSAPLRISAGTASAPAEDEEKSAWVKRFGVFIKKLMTKFWIWVVAISLFVIGVTGNRITVFRIVYMGLFLVFILTFQISYSAWRRMMYGFWLTVIIYSMSILILVYTYQFENFPKYWEIYLHVPNELQLDIGLESFETAELFVRLLAPTFFVVITVVQLHYFHKEFLAISDLGNRGASISRSGKGSSRSDGSSFQPDDSVPPCSDLAADDVPLLGLQKISFRNLRHLSSNEIRILLNGVKQILLNIVELVILFLELHMLKIVLFSIMLLCCYNVAATHFVLVILCVVALLMGSKVQTTITLICSIFVAILLLLTMIYQIQYIQQDVYTSNCTNIHIGDKTFIANNSEWLGFKKTTEHITLINLLQGYIAVFAVITAHAVINTRQRIMRQETGKPRPYILFHGITRDMADSSIANCMKYLVNYGFYKFGVEICLIATVGVIGSRMDFYGLVYAVWLFILFGLSRSSLSHIWNSYKIFIAVMICLQYLIVVGAPPGFCIEYPWYYSTILRRLQNWMFLPDPIKPPSPYKILCDVILLILVCRQSLGFRIERRHRTDNYAGGSNEVIIQNYEKVDFENPYIDHMTYTKSSLDLLKKAVFSAMLWVTLAVTFTAGTSRVNILSIGYLIGSFIFLWQGNDLYLRRIQSILKWWNWLLGYNVVVILIKTVLQIAGCMFMEVVQHNACWLVQLLGIGCMNKFGDIPKSVKDRAQCTVPDADIGLAWDGLCFSFLLMQRRFFHSYYFFHHIDETKAMTILQSRGAQLIEELRQHQLQEQQSQERKLLEKIRHKMDRIKASQQKVSNVSYRPSHYEEPTAPLAVQSPGVSSSCSPRGYHTPISEEAPRSFLQAPTPVSAIMTTMEGYLEPQRMSFSSPASELNPRTGQQSDAIYHLRAPSPDESFPVFSPPPYGARSSTGVRNIVPPPLPAHCPWISVTPRHSIVSQSSHHTCCLDEEKSFARLTFLWMSVYILGSPPSKSRDTVEQVYELAIRSGDYYMFEDIDDEELDLIKEDEDESSSEGDDGDGKKRFTMSKFLSTAMKTDITKAADQALTTEEVVPTRTIKGRRASMPASMLRRKSSMSRKVAGPSSVLSAPASGATAGPSGIQLPTQARSDIGVQRRGSTTILSESQRSDPRMGRGPTDRGDEGSDDGMKFIVPKAVKEKITQRLWQSFKVLWAFFESVMVSMIRTLNKISKDYRYVVRVLAQEKREVKENEDFRKGSRCCISKVWKPEKEVIMQLGDIIATTPQGSIGRGSADESTTPMDSPKEDRERLNSSDTDTGKEEWSAANSPVWLQLLLATWYAIISHSELVCYFVIFLHQIKSPTFLSLPLPLMVFLWGSLTMPRPTKTFWVTLIAYTEVVVIIKCLFQFDLLPWNQTLTPENNPFYPPRIIGVEKKPSYASSDLLLLLIIFFHRYMLKSLGLWKSTKEDILTQVEPNYNYQELYIVDERKSVAKRRRGVGQDDKDPLTKADMHVNLIENVRENRSDGSSSDEKSDTCSTTKGKEFTEEGGKEKSKMKKALFCVSGEDSDRLDDDQETLHYRYSPQATFDKFPTYFNEARVQYCSTTKNFFSQLLDTGCRLSADVYAYMFICDFFNFLVVLFGFSAFGTQQGDGGVSAYLEENKVPVPFLLMMILQFALIVIDRALYLRKSILGKIIFQFVLVIGVHLWMFFILPAITERPFNQLLPPQMWYTVKCFYLLMSAYQIRAGYPTRILGNFLCKKYNYINMFSFRGFMAVPFLFELRALMDWIWTDTSMTLSDWLKMEDIFAQIFQLKCQRRAEAEYPLPRGERKSPLSKYLLGGAGLFMIIAIIWFPLVLFALGNTVGESNIPYDVTISLRIGAYQYIYEMSAQNNTIYKYSEQEFDSITNLYKKYRDREAVTFLSNYQFDDVAVVKLSGNSTAIWGISPPDRILLLQEVESSKRKFKVFMFGCAAQFQWIFLFIFPDQTVSVKFGWRVSRVSNNPEMVGVVMGENQVFLPPFTNGERNPKRIELADMLKGANSSKPIVIENILPKFLKITNKGNADAISKLMTGDKENATYRNISISLKTGESIIGTIQEWWEVSEMCDDENYKNILSLLPHNDCNLFLTMFTFNDKAFPATLSFISGKGIIGLYVSIVFVMWTLVRGFFTGISSKIMFDDMPNVDRILQLCLDIYLVRESNEFALEEDLFAKLVFLYRSPETIIKWTKERRELEEDDEAGDGSQLPSVEN</sequence>
<feature type="transmembrane region" description="Helical" evidence="11">
    <location>
        <begin position="999"/>
        <end position="1018"/>
    </location>
</feature>
<feature type="domain" description="Piezo THU9 and anchor" evidence="16">
    <location>
        <begin position="2053"/>
        <end position="2289"/>
    </location>
</feature>
<evidence type="ECO:0000259" key="12">
    <source>
        <dbReference type="Pfam" id="PF12166"/>
    </source>
</evidence>
<evidence type="ECO:0000256" key="9">
    <source>
        <dbReference type="ARBA" id="ARBA00023303"/>
    </source>
</evidence>
<protein>
    <recommendedName>
        <fullName evidence="19">Piezo-type mechanosensitive ion channel component</fullName>
    </recommendedName>
</protein>
<feature type="region of interest" description="Disordered" evidence="10">
    <location>
        <begin position="1526"/>
        <end position="1620"/>
    </location>
</feature>
<feature type="transmembrane region" description="Helical" evidence="11">
    <location>
        <begin position="741"/>
        <end position="766"/>
    </location>
</feature>
<organism evidence="17 18">
    <name type="scientific">Polyplax serrata</name>
    <name type="common">Common mouse louse</name>
    <dbReference type="NCBI Taxonomy" id="468196"/>
    <lineage>
        <taxon>Eukaryota</taxon>
        <taxon>Metazoa</taxon>
        <taxon>Ecdysozoa</taxon>
        <taxon>Arthropoda</taxon>
        <taxon>Hexapoda</taxon>
        <taxon>Insecta</taxon>
        <taxon>Pterygota</taxon>
        <taxon>Neoptera</taxon>
        <taxon>Paraneoptera</taxon>
        <taxon>Psocodea</taxon>
        <taxon>Troctomorpha</taxon>
        <taxon>Phthiraptera</taxon>
        <taxon>Anoplura</taxon>
        <taxon>Polyplacidae</taxon>
        <taxon>Polyplax</taxon>
    </lineage>
</organism>
<reference evidence="17 18" key="1">
    <citation type="submission" date="2023-10" db="EMBL/GenBank/DDBJ databases">
        <title>Genomes of two closely related lineages of the louse Polyplax serrata with different host specificities.</title>
        <authorList>
            <person name="Martinu J."/>
            <person name="Tarabai H."/>
            <person name="Stefka J."/>
            <person name="Hypsa V."/>
        </authorList>
    </citation>
    <scope>NUCLEOTIDE SEQUENCE [LARGE SCALE GENOMIC DNA]</scope>
    <source>
        <strain evidence="17">HR10_N</strain>
    </source>
</reference>
<feature type="transmembrane region" description="Helical" evidence="11">
    <location>
        <begin position="2159"/>
        <end position="2179"/>
    </location>
</feature>
<feature type="domain" description="Piezo TM25-28" evidence="13">
    <location>
        <begin position="1056"/>
        <end position="1287"/>
    </location>
</feature>
<feature type="transmembrane region" description="Helical" evidence="11">
    <location>
        <begin position="1761"/>
        <end position="1788"/>
    </location>
</feature>
<evidence type="ECO:0000259" key="16">
    <source>
        <dbReference type="Pfam" id="PF24874"/>
    </source>
</evidence>
<accession>A0AAN8S4A6</accession>
<feature type="transmembrane region" description="Helical" evidence="11">
    <location>
        <begin position="172"/>
        <end position="193"/>
    </location>
</feature>
<evidence type="ECO:0000259" key="15">
    <source>
        <dbReference type="Pfam" id="PF24871"/>
    </source>
</evidence>
<gene>
    <name evidence="17" type="ORF">RUM43_009107</name>
</gene>
<feature type="transmembrane region" description="Helical" evidence="11">
    <location>
        <begin position="510"/>
        <end position="528"/>
    </location>
</feature>
<feature type="transmembrane region" description="Helical" evidence="11">
    <location>
        <begin position="70"/>
        <end position="90"/>
    </location>
</feature>
<feature type="transmembrane region" description="Helical" evidence="11">
    <location>
        <begin position="616"/>
        <end position="637"/>
    </location>
</feature>
<dbReference type="GO" id="GO:0005886">
    <property type="term" value="C:plasma membrane"/>
    <property type="evidence" value="ECO:0007669"/>
    <property type="project" value="UniProtKB-SubCell"/>
</dbReference>
<feature type="region of interest" description="Disordered" evidence="10">
    <location>
        <begin position="1949"/>
        <end position="1981"/>
    </location>
</feature>
<feature type="region of interest" description="Disordered" evidence="10">
    <location>
        <begin position="655"/>
        <end position="676"/>
    </location>
</feature>
<comment type="caution">
    <text evidence="17">The sequence shown here is derived from an EMBL/GenBank/DDBJ whole genome shotgun (WGS) entry which is preliminary data.</text>
</comment>
<dbReference type="Pfam" id="PF24874">
    <property type="entry name" value="Piezo_THU9_anchor"/>
    <property type="match status" value="1"/>
</dbReference>
<feature type="transmembrane region" description="Helical" evidence="11">
    <location>
        <begin position="393"/>
        <end position="409"/>
    </location>
</feature>
<dbReference type="InterPro" id="IPR031334">
    <property type="entry name" value="Piezo_cap_dom"/>
</dbReference>
<dbReference type="Pfam" id="PF23188">
    <property type="entry name" value="THU_Piezo1"/>
    <property type="match status" value="1"/>
</dbReference>
<evidence type="ECO:0000256" key="7">
    <source>
        <dbReference type="ARBA" id="ARBA00023065"/>
    </source>
</evidence>
<dbReference type="Pfam" id="PF15917">
    <property type="entry name" value="Piezo_TM25-28"/>
    <property type="match status" value="1"/>
</dbReference>
<evidence type="ECO:0000256" key="3">
    <source>
        <dbReference type="ARBA" id="ARBA00022448"/>
    </source>
</evidence>
<dbReference type="Proteomes" id="UP001372834">
    <property type="component" value="Unassembled WGS sequence"/>
</dbReference>
<feature type="transmembrane region" description="Helical" evidence="11">
    <location>
        <begin position="563"/>
        <end position="583"/>
    </location>
</feature>
<keyword evidence="4" id="KW-1003">Cell membrane</keyword>
<dbReference type="Pfam" id="PF12166">
    <property type="entry name" value="Piezo_cap"/>
    <property type="match status" value="1"/>
</dbReference>
<feature type="transmembrane region" description="Helical" evidence="11">
    <location>
        <begin position="2580"/>
        <end position="2598"/>
    </location>
</feature>
<feature type="transmembrane region" description="Helical" evidence="11">
    <location>
        <begin position="12"/>
        <end position="35"/>
    </location>
</feature>
<feature type="transmembrane region" description="Helical" evidence="11">
    <location>
        <begin position="950"/>
        <end position="970"/>
    </location>
</feature>
<feature type="transmembrane region" description="Helical" evidence="11">
    <location>
        <begin position="2200"/>
        <end position="2220"/>
    </location>
</feature>
<feature type="region of interest" description="Disordered" evidence="10">
    <location>
        <begin position="1715"/>
        <end position="1752"/>
    </location>
</feature>
<keyword evidence="6 11" id="KW-1133">Transmembrane helix</keyword>
<evidence type="ECO:0000313" key="18">
    <source>
        <dbReference type="Proteomes" id="UP001372834"/>
    </source>
</evidence>
<feature type="transmembrane region" description="Helical" evidence="11">
    <location>
        <begin position="833"/>
        <end position="855"/>
    </location>
</feature>
<keyword evidence="9" id="KW-0407">Ion channel</keyword>
<comment type="subcellular location">
    <subcellularLocation>
        <location evidence="1">Cell membrane</location>
        <topology evidence="1">Multi-pass membrane protein</topology>
    </subcellularLocation>
</comment>
<evidence type="ECO:0000256" key="10">
    <source>
        <dbReference type="SAM" id="MobiDB-lite"/>
    </source>
</evidence>
<dbReference type="InterPro" id="IPR056768">
    <property type="entry name" value="THU_Piezo"/>
</dbReference>
<feature type="compositionally biased region" description="Basic and acidic residues" evidence="10">
    <location>
        <begin position="1599"/>
        <end position="1620"/>
    </location>
</feature>
<evidence type="ECO:0000256" key="5">
    <source>
        <dbReference type="ARBA" id="ARBA00022692"/>
    </source>
</evidence>
<evidence type="ECO:0000256" key="6">
    <source>
        <dbReference type="ARBA" id="ARBA00022989"/>
    </source>
</evidence>
<feature type="transmembrane region" description="Helical" evidence="11">
    <location>
        <begin position="773"/>
        <end position="794"/>
    </location>
</feature>
<feature type="transmembrane region" description="Helical" evidence="11">
    <location>
        <begin position="2267"/>
        <end position="2290"/>
    </location>
</feature>
<evidence type="ECO:0000256" key="8">
    <source>
        <dbReference type="ARBA" id="ARBA00023136"/>
    </source>
</evidence>
<feature type="transmembrane region" description="Helical" evidence="11">
    <location>
        <begin position="121"/>
        <end position="142"/>
    </location>
</feature>